<dbReference type="PANTHER" id="PTHR43741">
    <property type="entry name" value="FMN-DEPENDENT NADH-AZOREDUCTASE 1"/>
    <property type="match status" value="1"/>
</dbReference>
<sequence>MRVLVIRAHPLDSSKSRSMAMADVFLEELWSSHPDASVDDVRLYETAVPEIDLDMMTGWERLADGEHFSHLTGPQQNKLALFDQYTKQFQAADLVVIANPLWNLSVPTRLKAWIDTICRAGVTFRYTEEGAAEGLVKGKTVVHLQASGGHFDQQDPACLYIRGMFSFLGCEVHTVAAEGMDHEPDRAEQILEEAHDRVRELARGL</sequence>
<comment type="similarity">
    <text evidence="6">Belongs to the azoreductase type 1 family.</text>
</comment>
<evidence type="ECO:0000313" key="9">
    <source>
        <dbReference type="Proteomes" id="UP000019754"/>
    </source>
</evidence>
<keyword evidence="3 6" id="KW-0560">Oxidoreductase</keyword>
<dbReference type="EMBL" id="AORC01000014">
    <property type="protein sequence ID" value="EYT48576.1"/>
    <property type="molecule type" value="Genomic_DNA"/>
</dbReference>
<dbReference type="InterPro" id="IPR050104">
    <property type="entry name" value="FMN-dep_NADH:Q_OxRdtase_AzoR1"/>
</dbReference>
<comment type="function">
    <text evidence="6">Also exhibits azoreductase activity. Catalyzes the reductive cleavage of the azo bond in aromatic azo compounds to the corresponding amines.</text>
</comment>
<dbReference type="EC" id="1.7.1.17" evidence="6"/>
<evidence type="ECO:0000256" key="3">
    <source>
        <dbReference type="ARBA" id="ARBA00023002"/>
    </source>
</evidence>
<name>A0A022KVD8_9MICO</name>
<dbReference type="Gene3D" id="3.40.50.360">
    <property type="match status" value="1"/>
</dbReference>
<dbReference type="InterPro" id="IPR029039">
    <property type="entry name" value="Flavoprotein-like_sf"/>
</dbReference>
<dbReference type="HAMAP" id="MF_01216">
    <property type="entry name" value="Azoreductase_type1"/>
    <property type="match status" value="1"/>
</dbReference>
<reference evidence="8 9" key="1">
    <citation type="journal article" date="2013" name="Genome Announc.">
        <title>Draft genome sequence of an Actinobacterium, Brachybacterium muris strain UCD-AY4.</title>
        <authorList>
            <person name="Lo J.R."/>
            <person name="Lang J.M."/>
            <person name="Darling A.E."/>
            <person name="Eisen J.A."/>
            <person name="Coil D.A."/>
        </authorList>
    </citation>
    <scope>NUCLEOTIDE SEQUENCE [LARGE SCALE GENOMIC DNA]</scope>
    <source>
        <strain evidence="8 9">UCD-AY4</strain>
    </source>
</reference>
<dbReference type="Proteomes" id="UP000019754">
    <property type="component" value="Unassembled WGS sequence"/>
</dbReference>
<dbReference type="InterPro" id="IPR003680">
    <property type="entry name" value="Flavodoxin_fold"/>
</dbReference>
<dbReference type="SUPFAM" id="SSF52218">
    <property type="entry name" value="Flavoproteins"/>
    <property type="match status" value="1"/>
</dbReference>
<comment type="catalytic activity">
    <reaction evidence="5">
        <text>N,N-dimethyl-1,4-phenylenediamine + anthranilate + 2 NAD(+) = 2-(4-dimethylaminophenyl)diazenylbenzoate + 2 NADH + 2 H(+)</text>
        <dbReference type="Rhea" id="RHEA:55872"/>
        <dbReference type="ChEBI" id="CHEBI:15378"/>
        <dbReference type="ChEBI" id="CHEBI:15783"/>
        <dbReference type="ChEBI" id="CHEBI:16567"/>
        <dbReference type="ChEBI" id="CHEBI:57540"/>
        <dbReference type="ChEBI" id="CHEBI:57945"/>
        <dbReference type="ChEBI" id="CHEBI:71579"/>
        <dbReference type="EC" id="1.7.1.17"/>
    </reaction>
    <physiologicalReaction direction="right-to-left" evidence="5">
        <dbReference type="Rhea" id="RHEA:55874"/>
    </physiologicalReaction>
</comment>
<evidence type="ECO:0000313" key="8">
    <source>
        <dbReference type="EMBL" id="EYT48576.1"/>
    </source>
</evidence>
<dbReference type="RefSeq" id="WP_017823710.1">
    <property type="nucleotide sequence ID" value="NZ_AORC01000014.1"/>
</dbReference>
<comment type="catalytic activity">
    <reaction evidence="6">
        <text>2 a quinone + NADH + H(+) = 2 a 1,4-benzosemiquinone + NAD(+)</text>
        <dbReference type="Rhea" id="RHEA:65952"/>
        <dbReference type="ChEBI" id="CHEBI:15378"/>
        <dbReference type="ChEBI" id="CHEBI:57540"/>
        <dbReference type="ChEBI" id="CHEBI:57945"/>
        <dbReference type="ChEBI" id="CHEBI:132124"/>
        <dbReference type="ChEBI" id="CHEBI:134225"/>
    </reaction>
</comment>
<comment type="caution">
    <text evidence="6">Lacks conserved residue(s) required for the propagation of feature annotation.</text>
</comment>
<dbReference type="HOGENOM" id="CLU_088964_3_0_11"/>
<feature type="domain" description="Flavodoxin-like fold" evidence="7">
    <location>
        <begin position="1"/>
        <end position="200"/>
    </location>
</feature>
<keyword evidence="4 6" id="KW-0520">NAD</keyword>
<dbReference type="GO" id="GO:0010181">
    <property type="term" value="F:FMN binding"/>
    <property type="evidence" value="ECO:0007669"/>
    <property type="project" value="UniProtKB-UniRule"/>
</dbReference>
<accession>A0A022KVD8</accession>
<organism evidence="8 9">
    <name type="scientific">Brachybacterium muris UCD-AY4</name>
    <dbReference type="NCBI Taxonomy" id="1249481"/>
    <lineage>
        <taxon>Bacteria</taxon>
        <taxon>Bacillati</taxon>
        <taxon>Actinomycetota</taxon>
        <taxon>Actinomycetes</taxon>
        <taxon>Micrococcales</taxon>
        <taxon>Dermabacteraceae</taxon>
        <taxon>Brachybacterium</taxon>
    </lineage>
</organism>
<comment type="cofactor">
    <cofactor evidence="6">
        <name>FMN</name>
        <dbReference type="ChEBI" id="CHEBI:58210"/>
    </cofactor>
    <text evidence="6">Binds 1 FMN per subunit.</text>
</comment>
<evidence type="ECO:0000259" key="7">
    <source>
        <dbReference type="Pfam" id="PF02525"/>
    </source>
</evidence>
<proteinExistence type="inferred from homology"/>
<evidence type="ECO:0000256" key="5">
    <source>
        <dbReference type="ARBA" id="ARBA00048542"/>
    </source>
</evidence>
<dbReference type="GO" id="GO:0009055">
    <property type="term" value="F:electron transfer activity"/>
    <property type="evidence" value="ECO:0007669"/>
    <property type="project" value="UniProtKB-UniRule"/>
</dbReference>
<comment type="function">
    <text evidence="6">Quinone reductase that provides resistance to thiol-specific stress caused by electrophilic quinones.</text>
</comment>
<dbReference type="STRING" id="1249481.D641_0111775"/>
<evidence type="ECO:0000256" key="6">
    <source>
        <dbReference type="HAMAP-Rule" id="MF_01216"/>
    </source>
</evidence>
<evidence type="ECO:0000256" key="2">
    <source>
        <dbReference type="ARBA" id="ARBA00022643"/>
    </source>
</evidence>
<dbReference type="GO" id="GO:0016652">
    <property type="term" value="F:oxidoreductase activity, acting on NAD(P)H as acceptor"/>
    <property type="evidence" value="ECO:0007669"/>
    <property type="project" value="UniProtKB-UniRule"/>
</dbReference>
<dbReference type="EC" id="1.6.5.-" evidence="6"/>
<keyword evidence="9" id="KW-1185">Reference proteome</keyword>
<evidence type="ECO:0000256" key="1">
    <source>
        <dbReference type="ARBA" id="ARBA00022630"/>
    </source>
</evidence>
<dbReference type="OrthoDB" id="9805013at2"/>
<comment type="caution">
    <text evidence="8">The sequence shown here is derived from an EMBL/GenBank/DDBJ whole genome shotgun (WGS) entry which is preliminary data.</text>
</comment>
<keyword evidence="2 6" id="KW-0288">FMN</keyword>
<feature type="binding site" evidence="6">
    <location>
        <begin position="16"/>
        <end position="18"/>
    </location>
    <ligand>
        <name>FMN</name>
        <dbReference type="ChEBI" id="CHEBI:58210"/>
    </ligand>
</feature>
<dbReference type="GO" id="GO:0016655">
    <property type="term" value="F:oxidoreductase activity, acting on NAD(P)H, quinone or similar compound as acceptor"/>
    <property type="evidence" value="ECO:0007669"/>
    <property type="project" value="InterPro"/>
</dbReference>
<dbReference type="PANTHER" id="PTHR43741:SF7">
    <property type="entry name" value="FMN-DEPENDENT NADH:QUINONE OXIDOREDUCTASE"/>
    <property type="match status" value="1"/>
</dbReference>
<dbReference type="AlphaFoldDB" id="A0A022KVD8"/>
<dbReference type="Pfam" id="PF02525">
    <property type="entry name" value="Flavodoxin_2"/>
    <property type="match status" value="1"/>
</dbReference>
<dbReference type="InterPro" id="IPR023048">
    <property type="entry name" value="NADH:quinone_OxRdtase_FMN_depd"/>
</dbReference>
<comment type="subunit">
    <text evidence="6">Homodimer.</text>
</comment>
<gene>
    <name evidence="6" type="primary">azoR</name>
    <name evidence="8" type="ORF">D641_0111775</name>
</gene>
<keyword evidence="1 6" id="KW-0285">Flavoprotein</keyword>
<protein>
    <recommendedName>
        <fullName evidence="6">FMN dependent NADH:quinone oxidoreductase</fullName>
        <ecNumber evidence="6">1.6.5.-</ecNumber>
    </recommendedName>
    <alternativeName>
        <fullName evidence="6">Azo-dye reductase</fullName>
    </alternativeName>
    <alternativeName>
        <fullName evidence="6">FMN-dependent NADH-azo compound oxidoreductase</fullName>
    </alternativeName>
    <alternativeName>
        <fullName evidence="6">FMN-dependent NADH-azoreductase</fullName>
        <ecNumber evidence="6">1.7.1.17</ecNumber>
    </alternativeName>
</protein>
<evidence type="ECO:0000256" key="4">
    <source>
        <dbReference type="ARBA" id="ARBA00023027"/>
    </source>
</evidence>